<evidence type="ECO:0000313" key="3">
    <source>
        <dbReference type="Proteomes" id="UP000548867"/>
    </source>
</evidence>
<comment type="caution">
    <text evidence="2">The sequence shown here is derived from an EMBL/GenBank/DDBJ whole genome shotgun (WGS) entry which is preliminary data.</text>
</comment>
<feature type="transmembrane region" description="Helical" evidence="1">
    <location>
        <begin position="31"/>
        <end position="51"/>
    </location>
</feature>
<name>A0A7W6G8V7_9SPHN</name>
<gene>
    <name evidence="2" type="ORF">GGR38_004768</name>
</gene>
<organism evidence="2 3">
    <name type="scientific">Novosphingobium sediminicola</name>
    <dbReference type="NCBI Taxonomy" id="563162"/>
    <lineage>
        <taxon>Bacteria</taxon>
        <taxon>Pseudomonadati</taxon>
        <taxon>Pseudomonadota</taxon>
        <taxon>Alphaproteobacteria</taxon>
        <taxon>Sphingomonadales</taxon>
        <taxon>Sphingomonadaceae</taxon>
        <taxon>Novosphingobium</taxon>
    </lineage>
</organism>
<dbReference type="AlphaFoldDB" id="A0A7W6G8V7"/>
<keyword evidence="1" id="KW-1133">Transmembrane helix</keyword>
<keyword evidence="1" id="KW-0472">Membrane</keyword>
<protein>
    <submittedName>
        <fullName evidence="2">Uncharacterized protein</fullName>
    </submittedName>
</protein>
<reference evidence="2 3" key="1">
    <citation type="submission" date="2020-08" db="EMBL/GenBank/DDBJ databases">
        <title>Genomic Encyclopedia of Type Strains, Phase IV (KMG-IV): sequencing the most valuable type-strain genomes for metagenomic binning, comparative biology and taxonomic classification.</title>
        <authorList>
            <person name="Goeker M."/>
        </authorList>
    </citation>
    <scope>NUCLEOTIDE SEQUENCE [LARGE SCALE GENOMIC DNA]</scope>
    <source>
        <strain evidence="2 3">DSM 27057</strain>
    </source>
</reference>
<sequence>MKCWGGKHFLTAPIFKDGDLMRDDDKDDRRLRIEAGFILALMILTISMQIIEAIK</sequence>
<keyword evidence="1" id="KW-0812">Transmembrane</keyword>
<dbReference type="Proteomes" id="UP000548867">
    <property type="component" value="Unassembled WGS sequence"/>
</dbReference>
<evidence type="ECO:0000256" key="1">
    <source>
        <dbReference type="SAM" id="Phobius"/>
    </source>
</evidence>
<evidence type="ECO:0000313" key="2">
    <source>
        <dbReference type="EMBL" id="MBB3957793.1"/>
    </source>
</evidence>
<accession>A0A7W6G8V7</accession>
<proteinExistence type="predicted"/>
<dbReference type="EMBL" id="JACIDX010000036">
    <property type="protein sequence ID" value="MBB3957793.1"/>
    <property type="molecule type" value="Genomic_DNA"/>
</dbReference>
<keyword evidence="3" id="KW-1185">Reference proteome</keyword>